<proteinExistence type="inferred from homology"/>
<evidence type="ECO:0000256" key="2">
    <source>
        <dbReference type="ARBA" id="ARBA00009468"/>
    </source>
</evidence>
<keyword evidence="3" id="KW-0963">Cytoplasm</keyword>
<feature type="region of interest" description="Disordered" evidence="6">
    <location>
        <begin position="305"/>
        <end position="338"/>
    </location>
</feature>
<dbReference type="GO" id="GO:0072686">
    <property type="term" value="C:mitotic spindle"/>
    <property type="evidence" value="ECO:0007669"/>
    <property type="project" value="TreeGrafter"/>
</dbReference>
<dbReference type="EMBL" id="JAINUF010000001">
    <property type="protein sequence ID" value="KAJ8379273.1"/>
    <property type="molecule type" value="Genomic_DNA"/>
</dbReference>
<dbReference type="GO" id="GO:0005813">
    <property type="term" value="C:centrosome"/>
    <property type="evidence" value="ECO:0007669"/>
    <property type="project" value="TreeGrafter"/>
</dbReference>
<gene>
    <name evidence="8" type="ORF">SKAU_G00000510</name>
</gene>
<comment type="caution">
    <text evidence="8">The sequence shown here is derived from an EMBL/GenBank/DDBJ whole genome shotgun (WGS) entry which is preliminary data.</text>
</comment>
<evidence type="ECO:0000259" key="7">
    <source>
        <dbReference type="Pfam" id="PF15297"/>
    </source>
</evidence>
<evidence type="ECO:0000313" key="9">
    <source>
        <dbReference type="Proteomes" id="UP001152622"/>
    </source>
</evidence>
<dbReference type="OrthoDB" id="6288182at2759"/>
<feature type="domain" description="Cytoskeleton-associated protein 2 C-terminal" evidence="7">
    <location>
        <begin position="467"/>
        <end position="633"/>
    </location>
</feature>
<evidence type="ECO:0000256" key="3">
    <source>
        <dbReference type="ARBA" id="ARBA00022490"/>
    </source>
</evidence>
<feature type="region of interest" description="Disordered" evidence="6">
    <location>
        <begin position="614"/>
        <end position="652"/>
    </location>
</feature>
<feature type="compositionally biased region" description="Basic and acidic residues" evidence="6">
    <location>
        <begin position="39"/>
        <end position="65"/>
    </location>
</feature>
<protein>
    <recommendedName>
        <fullName evidence="7">Cytoskeleton-associated protein 2 C-terminal domain-containing protein</fullName>
    </recommendedName>
</protein>
<sequence length="765" mass="82930">MMDEDDAVRKLSRLELRKQKLMEYLAAKGKLRPPNSKPYLRDDSTKHKSAEGRCSKTCNSDEGKENQGTGPPRLRLAEKERQPLAGTTRAPFQTAHQFSSANVNATRATECSRLPAPGSTCPVTTTRAKPQPHGAASGLAAPITASKGRILTGLVRTGSKTVVLSRNGSKAATTGKTATEPQSRPRTSPAAAAARTAPITTGRGVAASSKPGPGKAPSARARPSVHAPAPKAPNNPIQTTSKKRSPLGTTGTKSHCSAFQKMGAVQMGKGRPALRSTGSKPVTNTTRVEHGQALAKTFKVSLNEPQAKATRGPARPSALIRQTQPARPNPKGVASQWSRTGCRSMASASRTVDAGEGQQARALQRAVRQTLTEMRRKGSRSAVSGAEGESKGAACIATIPKSPTPVPSGRVAFTELQHEELQRALGRISTAPSTVPRTTRHTSQPLRPEDLKTPGIIGTAPPRDKEKLTAAQEERIQKLQEWRQAKGISYKRPPMPARQCAKKTTIVPNHYWTAMEEEDEAQSLVYNIDRSLTDCIKLLQEGCPSGQVMEVLSRVPMAQKFAKYWICQARLMESEGNLEVLPMFEEAVRVVLEPVDDLRAVVFEILKKKEEASAEESEGFPAASASEGKKDDDEDEDEAHQAAAIDPVTPRATSAIIRGTKEGSSVVKYKITATPGGWRSQQQEPMTLDGQEVRFFTPVRRSVRIERSAPRYPAALQEHDPCVASFRELLAEEENEGSADEDRGSPLYIYRENEALRDQVQVQLF</sequence>
<evidence type="ECO:0000256" key="1">
    <source>
        <dbReference type="ARBA" id="ARBA00004245"/>
    </source>
</evidence>
<comment type="subcellular location">
    <subcellularLocation>
        <location evidence="1">Cytoplasm</location>
        <location evidence="1">Cytoskeleton</location>
    </subcellularLocation>
</comment>
<evidence type="ECO:0000256" key="5">
    <source>
        <dbReference type="ARBA" id="ARBA00023212"/>
    </source>
</evidence>
<dbReference type="InterPro" id="IPR029197">
    <property type="entry name" value="CKAP2_C"/>
</dbReference>
<keyword evidence="9" id="KW-1185">Reference proteome</keyword>
<feature type="compositionally biased region" description="Polar residues" evidence="6">
    <location>
        <begin position="90"/>
        <end position="109"/>
    </location>
</feature>
<name>A0A9Q1JB71_SYNKA</name>
<dbReference type="Proteomes" id="UP001152622">
    <property type="component" value="Chromosome 1"/>
</dbReference>
<feature type="compositionally biased region" description="Polar residues" evidence="6">
    <location>
        <begin position="430"/>
        <end position="445"/>
    </location>
</feature>
<feature type="region of interest" description="Disordered" evidence="6">
    <location>
        <begin position="27"/>
        <end position="138"/>
    </location>
</feature>
<dbReference type="InterPro" id="IPR052855">
    <property type="entry name" value="CKAP2-like"/>
</dbReference>
<feature type="region of interest" description="Disordered" evidence="6">
    <location>
        <begin position="163"/>
        <end position="253"/>
    </location>
</feature>
<keyword evidence="5" id="KW-0206">Cytoskeleton</keyword>
<evidence type="ECO:0000256" key="4">
    <source>
        <dbReference type="ARBA" id="ARBA00022553"/>
    </source>
</evidence>
<comment type="similarity">
    <text evidence="2">Belongs to the CKAP2 family.</text>
</comment>
<evidence type="ECO:0000256" key="6">
    <source>
        <dbReference type="SAM" id="MobiDB-lite"/>
    </source>
</evidence>
<dbReference type="Pfam" id="PF15297">
    <property type="entry name" value="CKAP2_C"/>
    <property type="match status" value="1"/>
</dbReference>
<dbReference type="AlphaFoldDB" id="A0A9Q1JB71"/>
<feature type="compositionally biased region" description="Low complexity" evidence="6">
    <location>
        <begin position="170"/>
        <end position="198"/>
    </location>
</feature>
<dbReference type="GO" id="GO:0005829">
    <property type="term" value="C:cytosol"/>
    <property type="evidence" value="ECO:0007669"/>
    <property type="project" value="TreeGrafter"/>
</dbReference>
<accession>A0A9Q1JB71</accession>
<dbReference type="PANTHER" id="PTHR47078:SF1">
    <property type="entry name" value="CYTOSKELETON-ASSOCIATED PROTEIN 2-LIKE"/>
    <property type="match status" value="1"/>
</dbReference>
<organism evidence="8 9">
    <name type="scientific">Synaphobranchus kaupii</name>
    <name type="common">Kaup's arrowtooth eel</name>
    <dbReference type="NCBI Taxonomy" id="118154"/>
    <lineage>
        <taxon>Eukaryota</taxon>
        <taxon>Metazoa</taxon>
        <taxon>Chordata</taxon>
        <taxon>Craniata</taxon>
        <taxon>Vertebrata</taxon>
        <taxon>Euteleostomi</taxon>
        <taxon>Actinopterygii</taxon>
        <taxon>Neopterygii</taxon>
        <taxon>Teleostei</taxon>
        <taxon>Anguilliformes</taxon>
        <taxon>Synaphobranchidae</taxon>
        <taxon>Synaphobranchus</taxon>
    </lineage>
</organism>
<keyword evidence="4" id="KW-0597">Phosphoprotein</keyword>
<dbReference type="PANTHER" id="PTHR47078">
    <property type="entry name" value="CYTOSKELETON-ASSOCIATED PROTEIN 2-LIKE"/>
    <property type="match status" value="1"/>
</dbReference>
<feature type="region of interest" description="Disordered" evidence="6">
    <location>
        <begin position="425"/>
        <end position="464"/>
    </location>
</feature>
<evidence type="ECO:0000313" key="8">
    <source>
        <dbReference type="EMBL" id="KAJ8379273.1"/>
    </source>
</evidence>
<reference evidence="8" key="1">
    <citation type="journal article" date="2023" name="Science">
        <title>Genome structures resolve the early diversification of teleost fishes.</title>
        <authorList>
            <person name="Parey E."/>
            <person name="Louis A."/>
            <person name="Montfort J."/>
            <person name="Bouchez O."/>
            <person name="Roques C."/>
            <person name="Iampietro C."/>
            <person name="Lluch J."/>
            <person name="Castinel A."/>
            <person name="Donnadieu C."/>
            <person name="Desvignes T."/>
            <person name="Floi Bucao C."/>
            <person name="Jouanno E."/>
            <person name="Wen M."/>
            <person name="Mejri S."/>
            <person name="Dirks R."/>
            <person name="Jansen H."/>
            <person name="Henkel C."/>
            <person name="Chen W.J."/>
            <person name="Zahm M."/>
            <person name="Cabau C."/>
            <person name="Klopp C."/>
            <person name="Thompson A.W."/>
            <person name="Robinson-Rechavi M."/>
            <person name="Braasch I."/>
            <person name="Lecointre G."/>
            <person name="Bobe J."/>
            <person name="Postlethwait J.H."/>
            <person name="Berthelot C."/>
            <person name="Roest Crollius H."/>
            <person name="Guiguen Y."/>
        </authorList>
    </citation>
    <scope>NUCLEOTIDE SEQUENCE</scope>
    <source>
        <strain evidence="8">WJC10195</strain>
    </source>
</reference>